<evidence type="ECO:0000256" key="4">
    <source>
        <dbReference type="ARBA" id="ARBA00006423"/>
    </source>
</evidence>
<comment type="cofactor">
    <cofactor evidence="1">
        <name>Zn(2+)</name>
        <dbReference type="ChEBI" id="CHEBI:29105"/>
    </cofactor>
</comment>
<keyword evidence="13" id="KW-0395">Inflammatory response</keyword>
<dbReference type="InterPro" id="IPR013088">
    <property type="entry name" value="Znf_NHR/GATA"/>
</dbReference>
<proteinExistence type="inferred from homology"/>
<feature type="region of interest" description="Disordered" evidence="15">
    <location>
        <begin position="81"/>
        <end position="102"/>
    </location>
</feature>
<keyword evidence="7" id="KW-0863">Zinc-finger</keyword>
<dbReference type="Gene3D" id="1.10.565.10">
    <property type="entry name" value="Retinoid X Receptor"/>
    <property type="match status" value="1"/>
</dbReference>
<evidence type="ECO:0000256" key="7">
    <source>
        <dbReference type="ARBA" id="ARBA00022771"/>
    </source>
</evidence>
<evidence type="ECO:0000256" key="15">
    <source>
        <dbReference type="SAM" id="MobiDB-lite"/>
    </source>
</evidence>
<evidence type="ECO:0000256" key="14">
    <source>
        <dbReference type="ARBA" id="ARBA00023242"/>
    </source>
</evidence>
<dbReference type="SMART" id="SM00399">
    <property type="entry name" value="ZnF_C4"/>
    <property type="match status" value="1"/>
</dbReference>
<evidence type="ECO:0000259" key="16">
    <source>
        <dbReference type="PROSITE" id="PS51030"/>
    </source>
</evidence>
<protein>
    <submittedName>
        <fullName evidence="18">NR4A1 protein</fullName>
    </submittedName>
</protein>
<accession>A0A7L1XU43</accession>
<keyword evidence="10" id="KW-0238">DNA-binding</keyword>
<dbReference type="EMBL" id="VXBW01006302">
    <property type="protein sequence ID" value="NXP12328.1"/>
    <property type="molecule type" value="Genomic_DNA"/>
</dbReference>
<evidence type="ECO:0000313" key="19">
    <source>
        <dbReference type="Proteomes" id="UP000565698"/>
    </source>
</evidence>
<dbReference type="PRINTS" id="PR01284">
    <property type="entry name" value="NUCLEARECPTR"/>
</dbReference>
<dbReference type="GO" id="GO:0008270">
    <property type="term" value="F:zinc ion binding"/>
    <property type="evidence" value="ECO:0007669"/>
    <property type="project" value="UniProtKB-KW"/>
</dbReference>
<dbReference type="PANTHER" id="PTHR24085">
    <property type="entry name" value="NUCLEAR HORMONE RECEPTOR"/>
    <property type="match status" value="1"/>
</dbReference>
<keyword evidence="11" id="KW-0804">Transcription</keyword>
<evidence type="ECO:0000256" key="9">
    <source>
        <dbReference type="ARBA" id="ARBA00023015"/>
    </source>
</evidence>
<keyword evidence="12" id="KW-0675">Receptor</keyword>
<reference evidence="18 19" key="1">
    <citation type="submission" date="2019-09" db="EMBL/GenBank/DDBJ databases">
        <title>Bird 10,000 Genomes (B10K) Project - Family phase.</title>
        <authorList>
            <person name="Zhang G."/>
        </authorList>
    </citation>
    <scope>NUCLEOTIDE SEQUENCE [LARGE SCALE GENOMIC DNA]</scope>
    <source>
        <strain evidence="18">B10K-DU-002-47</strain>
        <tissue evidence="18">Muscle</tissue>
    </source>
</reference>
<dbReference type="InterPro" id="IPR000536">
    <property type="entry name" value="Nucl_hrmn_rcpt_lig-bd"/>
</dbReference>
<dbReference type="InterPro" id="IPR003070">
    <property type="entry name" value="NR4A1-3"/>
</dbReference>
<evidence type="ECO:0000256" key="12">
    <source>
        <dbReference type="ARBA" id="ARBA00023170"/>
    </source>
</evidence>
<dbReference type="InterPro" id="IPR001628">
    <property type="entry name" value="Znf_hrmn_rcpt"/>
</dbReference>
<keyword evidence="6" id="KW-0479">Metal-binding</keyword>
<dbReference type="GO" id="GO:0005829">
    <property type="term" value="C:cytosol"/>
    <property type="evidence" value="ECO:0007669"/>
    <property type="project" value="UniProtKB-SubCell"/>
</dbReference>
<evidence type="ECO:0000259" key="17">
    <source>
        <dbReference type="PROSITE" id="PS51843"/>
    </source>
</evidence>
<feature type="non-terminal residue" evidence="18">
    <location>
        <position position="299"/>
    </location>
</feature>
<dbReference type="OrthoDB" id="5952118at2759"/>
<dbReference type="InterPro" id="IPR001723">
    <property type="entry name" value="Nuclear_hrmn_rcpt"/>
</dbReference>
<dbReference type="SMART" id="SM00430">
    <property type="entry name" value="HOLI"/>
    <property type="match status" value="1"/>
</dbReference>
<dbReference type="PRINTS" id="PR00398">
    <property type="entry name" value="STRDHORMONER"/>
</dbReference>
<dbReference type="AlphaFoldDB" id="A0A7L1XU43"/>
<sequence length="299" mass="32649">RSPGAGEGRCAVCGDNASCQHYGVRTCEGCKGFFKGRERDAGRGAGCLAGEGGRRGQKGFSLRTDPLIACPSRAAVVRTDSLKGRRGRLPSKPKQPPEASPVSLITSLVRAHIDSVPSATKLDYSKFQESAPCQLEKEDSVDVQQFYDLLTGSMDVIRKWAEKIQGFSELPKEDQDLLLESAFLELFILRLAYRSKPEEGKLIFCNGVVLHRLQCVRGFGEWIDAILEFSHSLHRMSVDVPSFSCLAALVIITDRHGLKEPKRVEELQNRIVGCLKDHVAAAAAAGTEPGRPACLSKLL</sequence>
<dbReference type="Pfam" id="PF00105">
    <property type="entry name" value="zf-C4"/>
    <property type="match status" value="1"/>
</dbReference>
<dbReference type="InterPro" id="IPR035500">
    <property type="entry name" value="NHR-like_dom_sf"/>
</dbReference>
<name>A0A7L1XU43_9AVES</name>
<keyword evidence="14" id="KW-0539">Nucleus</keyword>
<keyword evidence="5" id="KW-0963">Cytoplasm</keyword>
<dbReference type="PRINTS" id="PR00047">
    <property type="entry name" value="STROIDFINGER"/>
</dbReference>
<dbReference type="GO" id="GO:0000978">
    <property type="term" value="F:RNA polymerase II cis-regulatory region sequence-specific DNA binding"/>
    <property type="evidence" value="ECO:0007669"/>
    <property type="project" value="TreeGrafter"/>
</dbReference>
<dbReference type="Pfam" id="PF00104">
    <property type="entry name" value="Hormone_recep"/>
    <property type="match status" value="1"/>
</dbReference>
<keyword evidence="9" id="KW-0805">Transcription regulation</keyword>
<dbReference type="GO" id="GO:0005667">
    <property type="term" value="C:transcription regulator complex"/>
    <property type="evidence" value="ECO:0007669"/>
    <property type="project" value="TreeGrafter"/>
</dbReference>
<dbReference type="Proteomes" id="UP000565698">
    <property type="component" value="Unassembled WGS sequence"/>
</dbReference>
<dbReference type="SUPFAM" id="SSF48508">
    <property type="entry name" value="Nuclear receptor ligand-binding domain"/>
    <property type="match status" value="1"/>
</dbReference>
<dbReference type="PROSITE" id="PS51843">
    <property type="entry name" value="NR_LBD"/>
    <property type="match status" value="1"/>
</dbReference>
<comment type="subcellular location">
    <subcellularLocation>
        <location evidence="3">Cytoplasm</location>
        <location evidence="3">Cytosol</location>
    </subcellularLocation>
    <subcellularLocation>
        <location evidence="2">Nucleus</location>
    </subcellularLocation>
</comment>
<organism evidence="18 19">
    <name type="scientific">Thinocorus orbignyianus</name>
    <dbReference type="NCBI Taxonomy" id="161742"/>
    <lineage>
        <taxon>Eukaryota</taxon>
        <taxon>Metazoa</taxon>
        <taxon>Chordata</taxon>
        <taxon>Craniata</taxon>
        <taxon>Vertebrata</taxon>
        <taxon>Euteleostomi</taxon>
        <taxon>Archelosauria</taxon>
        <taxon>Archosauria</taxon>
        <taxon>Dinosauria</taxon>
        <taxon>Saurischia</taxon>
        <taxon>Theropoda</taxon>
        <taxon>Coelurosauria</taxon>
        <taxon>Aves</taxon>
        <taxon>Neognathae</taxon>
        <taxon>Neoaves</taxon>
        <taxon>Aequornithes</taxon>
        <taxon>Ciconiiformes</taxon>
        <taxon>Thinocoridae</taxon>
        <taxon>Thinocorus</taxon>
    </lineage>
</organism>
<comment type="caution">
    <text evidence="18">The sequence shown here is derived from an EMBL/GenBank/DDBJ whole genome shotgun (WGS) entry which is preliminary data.</text>
</comment>
<gene>
    <name evidence="18" type="primary">Nr4a1_0</name>
    <name evidence="18" type="ORF">THIORB_R09944</name>
</gene>
<dbReference type="Gene3D" id="3.30.50.10">
    <property type="entry name" value="Erythroid Transcription Factor GATA-1, subunit A"/>
    <property type="match status" value="1"/>
</dbReference>
<dbReference type="GO" id="GO:0035259">
    <property type="term" value="F:nuclear glucocorticoid receptor binding"/>
    <property type="evidence" value="ECO:0007669"/>
    <property type="project" value="TreeGrafter"/>
</dbReference>
<evidence type="ECO:0000256" key="10">
    <source>
        <dbReference type="ARBA" id="ARBA00023125"/>
    </source>
</evidence>
<keyword evidence="8" id="KW-0862">Zinc</keyword>
<dbReference type="FunFam" id="1.10.565.10:FF:000144">
    <property type="entry name" value="Nuclear receptor subfamily 4, group A, member 3"/>
    <property type="match status" value="1"/>
</dbReference>
<dbReference type="GO" id="GO:0004879">
    <property type="term" value="F:nuclear receptor activity"/>
    <property type="evidence" value="ECO:0007669"/>
    <property type="project" value="InterPro"/>
</dbReference>
<dbReference type="GO" id="GO:0006954">
    <property type="term" value="P:inflammatory response"/>
    <property type="evidence" value="ECO:0007669"/>
    <property type="project" value="UniProtKB-KW"/>
</dbReference>
<evidence type="ECO:0000256" key="1">
    <source>
        <dbReference type="ARBA" id="ARBA00001947"/>
    </source>
</evidence>
<evidence type="ECO:0000313" key="18">
    <source>
        <dbReference type="EMBL" id="NXP12328.1"/>
    </source>
</evidence>
<evidence type="ECO:0000256" key="5">
    <source>
        <dbReference type="ARBA" id="ARBA00022490"/>
    </source>
</evidence>
<dbReference type="SUPFAM" id="SSF57716">
    <property type="entry name" value="Glucocorticoid receptor-like (DNA-binding domain)"/>
    <property type="match status" value="1"/>
</dbReference>
<evidence type="ECO:0000256" key="2">
    <source>
        <dbReference type="ARBA" id="ARBA00004123"/>
    </source>
</evidence>
<feature type="non-terminal residue" evidence="18">
    <location>
        <position position="1"/>
    </location>
</feature>
<feature type="domain" description="NR LBD" evidence="17">
    <location>
        <begin position="100"/>
        <end position="299"/>
    </location>
</feature>
<dbReference type="PANTHER" id="PTHR24085:SF1">
    <property type="entry name" value="NUCLEAR RECEPTOR SUBFAMILY 4 GROUP A MEMBER 1"/>
    <property type="match status" value="1"/>
</dbReference>
<keyword evidence="19" id="KW-1185">Reference proteome</keyword>
<comment type="similarity">
    <text evidence="4">Belongs to the nuclear hormone receptor family. NR4 subfamily.</text>
</comment>
<evidence type="ECO:0000256" key="11">
    <source>
        <dbReference type="ARBA" id="ARBA00023163"/>
    </source>
</evidence>
<evidence type="ECO:0000256" key="8">
    <source>
        <dbReference type="ARBA" id="ARBA00022833"/>
    </source>
</evidence>
<dbReference type="PROSITE" id="PS51030">
    <property type="entry name" value="NUCLEAR_REC_DBD_2"/>
    <property type="match status" value="1"/>
</dbReference>
<dbReference type="GO" id="GO:0005634">
    <property type="term" value="C:nucleus"/>
    <property type="evidence" value="ECO:0007669"/>
    <property type="project" value="UniProtKB-SubCell"/>
</dbReference>
<evidence type="ECO:0000256" key="6">
    <source>
        <dbReference type="ARBA" id="ARBA00022723"/>
    </source>
</evidence>
<evidence type="ECO:0000256" key="13">
    <source>
        <dbReference type="ARBA" id="ARBA00023198"/>
    </source>
</evidence>
<dbReference type="GO" id="GO:0071376">
    <property type="term" value="P:cellular response to corticotropin-releasing hormone stimulus"/>
    <property type="evidence" value="ECO:0007669"/>
    <property type="project" value="TreeGrafter"/>
</dbReference>
<evidence type="ECO:0000256" key="3">
    <source>
        <dbReference type="ARBA" id="ARBA00004514"/>
    </source>
</evidence>
<feature type="domain" description="Nuclear receptor" evidence="16">
    <location>
        <begin position="7"/>
        <end position="35"/>
    </location>
</feature>